<accession>A0A8J2WMX7</accession>
<name>A0A8J2WMX7_9STRA</name>
<comment type="caution">
    <text evidence="1">The sequence shown here is derived from an EMBL/GenBank/DDBJ whole genome shotgun (WGS) entry which is preliminary data.</text>
</comment>
<dbReference type="Proteomes" id="UP000789595">
    <property type="component" value="Unassembled WGS sequence"/>
</dbReference>
<dbReference type="AlphaFoldDB" id="A0A8J2WMX7"/>
<dbReference type="OrthoDB" id="10654423at2759"/>
<sequence>MTPALRWLLVAAAQARPVFEVPKHRIDWSSDNDAQSQCREPERLPKAIRQHLYFYAMVSSEDPELLRHFLDFYAGRGIRLAEKGRALLLLHPPLNMNRTTHRLTKNIVDGAFGSAIHKNVREVADFSSEIKRDCANEFLKKLPKDALLMFPDLDEFFDAPSKDVERILKKYGAVLGHMVDRVSDDWALRKTTKTPLWLQYPRRCAATAERFHGANTKWMLVPQSIRFATAHHIQSEIRVPPSLPFSHYRFTERSLTLLKKKRDLYRQRGISRNRTEGRAHIYDVRHNM</sequence>
<keyword evidence="2" id="KW-1185">Reference proteome</keyword>
<organism evidence="1 2">
    <name type="scientific">Pelagomonas calceolata</name>
    <dbReference type="NCBI Taxonomy" id="35677"/>
    <lineage>
        <taxon>Eukaryota</taxon>
        <taxon>Sar</taxon>
        <taxon>Stramenopiles</taxon>
        <taxon>Ochrophyta</taxon>
        <taxon>Pelagophyceae</taxon>
        <taxon>Pelagomonadales</taxon>
        <taxon>Pelagomonadaceae</taxon>
        <taxon>Pelagomonas</taxon>
    </lineage>
</organism>
<proteinExistence type="predicted"/>
<evidence type="ECO:0000313" key="2">
    <source>
        <dbReference type="Proteomes" id="UP000789595"/>
    </source>
</evidence>
<dbReference type="EMBL" id="CAKKNE010000004">
    <property type="protein sequence ID" value="CAH0373590.1"/>
    <property type="molecule type" value="Genomic_DNA"/>
</dbReference>
<reference evidence="1" key="1">
    <citation type="submission" date="2021-11" db="EMBL/GenBank/DDBJ databases">
        <authorList>
            <consortium name="Genoscope - CEA"/>
            <person name="William W."/>
        </authorList>
    </citation>
    <scope>NUCLEOTIDE SEQUENCE</scope>
</reference>
<protein>
    <submittedName>
        <fullName evidence="1">Uncharacterized protein</fullName>
    </submittedName>
</protein>
<evidence type="ECO:0000313" key="1">
    <source>
        <dbReference type="EMBL" id="CAH0373590.1"/>
    </source>
</evidence>
<gene>
    <name evidence="1" type="ORF">PECAL_4P07980</name>
</gene>